<dbReference type="Pfam" id="PF20167">
    <property type="entry name" value="Transposase_32"/>
    <property type="match status" value="1"/>
</dbReference>
<name>A0A392P916_9FABA</name>
<keyword evidence="3" id="KW-1185">Reference proteome</keyword>
<accession>A0A392P916</accession>
<organism evidence="2 3">
    <name type="scientific">Trifolium medium</name>
    <dbReference type="NCBI Taxonomy" id="97028"/>
    <lineage>
        <taxon>Eukaryota</taxon>
        <taxon>Viridiplantae</taxon>
        <taxon>Streptophyta</taxon>
        <taxon>Embryophyta</taxon>
        <taxon>Tracheophyta</taxon>
        <taxon>Spermatophyta</taxon>
        <taxon>Magnoliopsida</taxon>
        <taxon>eudicotyledons</taxon>
        <taxon>Gunneridae</taxon>
        <taxon>Pentapetalae</taxon>
        <taxon>rosids</taxon>
        <taxon>fabids</taxon>
        <taxon>Fabales</taxon>
        <taxon>Fabaceae</taxon>
        <taxon>Papilionoideae</taxon>
        <taxon>50 kb inversion clade</taxon>
        <taxon>NPAAA clade</taxon>
        <taxon>Hologalegina</taxon>
        <taxon>IRL clade</taxon>
        <taxon>Trifolieae</taxon>
        <taxon>Trifolium</taxon>
    </lineage>
</organism>
<evidence type="ECO:0000313" key="2">
    <source>
        <dbReference type="EMBL" id="MCI08284.1"/>
    </source>
</evidence>
<sequence length="268" mass="31356">MVRGRIVRFDRDTINAILGNPINLPQDELCEFSKHLNRGNWDLEEISRTILLDEKTFNPRALGFPIRYLSDDMTPLAQIILLLIFHNIRPRGHVSSATLETSYLLYYIIEGREVDVARVISNEMKKITESGIKSDVRASCPLAFPGLIMRLCIATRIVIPPQVHETITCVIDDTYVRRFCFKRRNSERESHQEHFQQNHQPVDPEPLQFSNWDPKYLPSYTHTWNVLDVHQRNSIMMQESMHRLQLQQGVPDNHEKRVMNPTSSEYMM</sequence>
<dbReference type="AlphaFoldDB" id="A0A392P916"/>
<dbReference type="InterPro" id="IPR046796">
    <property type="entry name" value="Transposase_32_dom"/>
</dbReference>
<dbReference type="Proteomes" id="UP000265520">
    <property type="component" value="Unassembled WGS sequence"/>
</dbReference>
<comment type="caution">
    <text evidence="2">The sequence shown here is derived from an EMBL/GenBank/DDBJ whole genome shotgun (WGS) entry which is preliminary data.</text>
</comment>
<evidence type="ECO:0000313" key="3">
    <source>
        <dbReference type="Proteomes" id="UP000265520"/>
    </source>
</evidence>
<reference evidence="2 3" key="1">
    <citation type="journal article" date="2018" name="Front. Plant Sci.">
        <title>Red Clover (Trifolium pratense) and Zigzag Clover (T. medium) - A Picture of Genomic Similarities and Differences.</title>
        <authorList>
            <person name="Dluhosova J."/>
            <person name="Istvanek J."/>
            <person name="Nedelnik J."/>
            <person name="Repkova J."/>
        </authorList>
    </citation>
    <scope>NUCLEOTIDE SEQUENCE [LARGE SCALE GENOMIC DNA]</scope>
    <source>
        <strain evidence="3">cv. 10/8</strain>
        <tissue evidence="2">Leaf</tissue>
    </source>
</reference>
<proteinExistence type="predicted"/>
<feature type="domain" description="Putative plant transposon protein" evidence="1">
    <location>
        <begin position="1"/>
        <end position="157"/>
    </location>
</feature>
<feature type="non-terminal residue" evidence="2">
    <location>
        <position position="268"/>
    </location>
</feature>
<protein>
    <recommendedName>
        <fullName evidence="1">Putative plant transposon protein domain-containing protein</fullName>
    </recommendedName>
</protein>
<dbReference type="EMBL" id="LXQA010068463">
    <property type="protein sequence ID" value="MCI08284.1"/>
    <property type="molecule type" value="Genomic_DNA"/>
</dbReference>
<evidence type="ECO:0000259" key="1">
    <source>
        <dbReference type="Pfam" id="PF20167"/>
    </source>
</evidence>